<organism evidence="10 11">
    <name type="scientific">Parachitinimonas caeni</name>
    <dbReference type="NCBI Taxonomy" id="3031301"/>
    <lineage>
        <taxon>Bacteria</taxon>
        <taxon>Pseudomonadati</taxon>
        <taxon>Pseudomonadota</taxon>
        <taxon>Betaproteobacteria</taxon>
        <taxon>Neisseriales</taxon>
        <taxon>Chitinibacteraceae</taxon>
        <taxon>Parachitinimonas</taxon>
    </lineage>
</organism>
<keyword evidence="4" id="KW-1003">Cell membrane</keyword>
<feature type="transmembrane region" description="Helical" evidence="8">
    <location>
        <begin position="357"/>
        <end position="375"/>
    </location>
</feature>
<sequence length="380" mass="42091">MFNALFDVRRLWAVMLKEFIQLRRDRLTFAMMIGLPVIQLTLFGFAINGDPKHLPTVVVAHDAGTFSRSLVRAMENSGYFHILRSDASDREANRMLERGEAQFALTIPPDFSRALIRGDRPVLLLEADATDPSATGNALGALAELGNTALRHDLVGPLAYLAPGSGPPFELRTHRRYNPDGLTQYNIVPGLLGVILTMTMIMMTALGITREVERGTMENLLATPIRPLEVMIGKISPYVIIGYVQVAVVLVLARFIFGVPFIGSMALLMLCILAFIAANLTVGITISSVARNQTQAMQMTFFFFLPSMLLSGFMFPFRGMPGWAQTIGEVLPLTHFLRLIRGIMLKGNGLTEAWSNLWPLLLFCTIVMVIGVSRYRKTLD</sequence>
<dbReference type="Proteomes" id="UP001172778">
    <property type="component" value="Unassembled WGS sequence"/>
</dbReference>
<feature type="transmembrane region" description="Helical" evidence="8">
    <location>
        <begin position="27"/>
        <end position="47"/>
    </location>
</feature>
<dbReference type="PANTHER" id="PTHR30294:SF29">
    <property type="entry name" value="MULTIDRUG ABC TRANSPORTER PERMEASE YBHS-RELATED"/>
    <property type="match status" value="1"/>
</dbReference>
<keyword evidence="6 8" id="KW-1133">Transmembrane helix</keyword>
<feature type="domain" description="ABC transmembrane type-2" evidence="9">
    <location>
        <begin position="148"/>
        <end position="378"/>
    </location>
</feature>
<dbReference type="InterPro" id="IPR047817">
    <property type="entry name" value="ABC2_TM_bact-type"/>
</dbReference>
<dbReference type="PANTHER" id="PTHR30294">
    <property type="entry name" value="MEMBRANE COMPONENT OF ABC TRANSPORTER YHHJ-RELATED"/>
    <property type="match status" value="1"/>
</dbReference>
<dbReference type="Pfam" id="PF12698">
    <property type="entry name" value="ABC2_membrane_3"/>
    <property type="match status" value="1"/>
</dbReference>
<evidence type="ECO:0000256" key="1">
    <source>
        <dbReference type="ARBA" id="ARBA00004651"/>
    </source>
</evidence>
<reference evidence="10" key="1">
    <citation type="submission" date="2023-03" db="EMBL/GenBank/DDBJ databases">
        <title>Chitinimonas shenzhenensis gen. nov., sp. nov., a novel member of family Burkholderiaceae isolated from activated sludge collected in Shen Zhen, China.</title>
        <authorList>
            <person name="Wang X."/>
        </authorList>
    </citation>
    <scope>NUCLEOTIDE SEQUENCE</scope>
    <source>
        <strain evidence="10">DQS-5</strain>
    </source>
</reference>
<evidence type="ECO:0000256" key="8">
    <source>
        <dbReference type="SAM" id="Phobius"/>
    </source>
</evidence>
<evidence type="ECO:0000259" key="9">
    <source>
        <dbReference type="PROSITE" id="PS51012"/>
    </source>
</evidence>
<feature type="transmembrane region" description="Helical" evidence="8">
    <location>
        <begin position="299"/>
        <end position="317"/>
    </location>
</feature>
<name>A0ABT7DV06_9NEIS</name>
<evidence type="ECO:0000256" key="6">
    <source>
        <dbReference type="ARBA" id="ARBA00022989"/>
    </source>
</evidence>
<dbReference type="InterPro" id="IPR051449">
    <property type="entry name" value="ABC-2_transporter_component"/>
</dbReference>
<accession>A0ABT7DV06</accession>
<evidence type="ECO:0000313" key="10">
    <source>
        <dbReference type="EMBL" id="MDK2123903.1"/>
    </source>
</evidence>
<gene>
    <name evidence="10" type="ORF">PZA18_07555</name>
</gene>
<comment type="caution">
    <text evidence="10">The sequence shown here is derived from an EMBL/GenBank/DDBJ whole genome shotgun (WGS) entry which is preliminary data.</text>
</comment>
<dbReference type="InterPro" id="IPR013525">
    <property type="entry name" value="ABC2_TM"/>
</dbReference>
<evidence type="ECO:0000256" key="3">
    <source>
        <dbReference type="ARBA" id="ARBA00022448"/>
    </source>
</evidence>
<keyword evidence="7 8" id="KW-0472">Membrane</keyword>
<feature type="transmembrane region" description="Helical" evidence="8">
    <location>
        <begin position="262"/>
        <end position="287"/>
    </location>
</feature>
<dbReference type="PROSITE" id="PS51012">
    <property type="entry name" value="ABC_TM2"/>
    <property type="match status" value="1"/>
</dbReference>
<keyword evidence="11" id="KW-1185">Reference proteome</keyword>
<evidence type="ECO:0000256" key="7">
    <source>
        <dbReference type="ARBA" id="ARBA00023136"/>
    </source>
</evidence>
<keyword evidence="3" id="KW-0813">Transport</keyword>
<keyword evidence="5 8" id="KW-0812">Transmembrane</keyword>
<feature type="transmembrane region" description="Helical" evidence="8">
    <location>
        <begin position="235"/>
        <end position="256"/>
    </location>
</feature>
<dbReference type="Gene3D" id="3.40.1710.10">
    <property type="entry name" value="abc type-2 transporter like domain"/>
    <property type="match status" value="1"/>
</dbReference>
<evidence type="ECO:0000256" key="4">
    <source>
        <dbReference type="ARBA" id="ARBA00022475"/>
    </source>
</evidence>
<comment type="subcellular location">
    <subcellularLocation>
        <location evidence="1">Cell membrane</location>
        <topology evidence="1">Multi-pass membrane protein</topology>
    </subcellularLocation>
</comment>
<dbReference type="RefSeq" id="WP_284100208.1">
    <property type="nucleotide sequence ID" value="NZ_JARRAF010000006.1"/>
</dbReference>
<evidence type="ECO:0000256" key="2">
    <source>
        <dbReference type="ARBA" id="ARBA00007783"/>
    </source>
</evidence>
<evidence type="ECO:0000256" key="5">
    <source>
        <dbReference type="ARBA" id="ARBA00022692"/>
    </source>
</evidence>
<proteinExistence type="inferred from homology"/>
<comment type="similarity">
    <text evidence="2">Belongs to the ABC-2 integral membrane protein family.</text>
</comment>
<dbReference type="EMBL" id="JARRAF010000006">
    <property type="protein sequence ID" value="MDK2123903.1"/>
    <property type="molecule type" value="Genomic_DNA"/>
</dbReference>
<protein>
    <submittedName>
        <fullName evidence="10">ABC transporter permease</fullName>
    </submittedName>
</protein>
<feature type="transmembrane region" description="Helical" evidence="8">
    <location>
        <begin position="187"/>
        <end position="208"/>
    </location>
</feature>
<evidence type="ECO:0000313" key="11">
    <source>
        <dbReference type="Proteomes" id="UP001172778"/>
    </source>
</evidence>